<evidence type="ECO:0008006" key="4">
    <source>
        <dbReference type="Google" id="ProtNLM"/>
    </source>
</evidence>
<dbReference type="Proteomes" id="UP000186132">
    <property type="component" value="Unassembled WGS sequence"/>
</dbReference>
<accession>A0A1M5C336</accession>
<gene>
    <name evidence="2" type="ORF">SAMN05443575_0084</name>
</gene>
<dbReference type="EMBL" id="FQVU01000001">
    <property type="protein sequence ID" value="SHF49101.1"/>
    <property type="molecule type" value="Genomic_DNA"/>
</dbReference>
<name>A0A1M5C336_9ACTN</name>
<proteinExistence type="predicted"/>
<dbReference type="STRING" id="1206085.SAMN05443575_0084"/>
<dbReference type="AlphaFoldDB" id="A0A1M5C336"/>
<organism evidence="2 3">
    <name type="scientific">Jatrophihabitans endophyticus</name>
    <dbReference type="NCBI Taxonomy" id="1206085"/>
    <lineage>
        <taxon>Bacteria</taxon>
        <taxon>Bacillati</taxon>
        <taxon>Actinomycetota</taxon>
        <taxon>Actinomycetes</taxon>
        <taxon>Jatrophihabitantales</taxon>
        <taxon>Jatrophihabitantaceae</taxon>
        <taxon>Jatrophihabitans</taxon>
    </lineage>
</organism>
<evidence type="ECO:0000256" key="1">
    <source>
        <dbReference type="SAM" id="MobiDB-lite"/>
    </source>
</evidence>
<dbReference type="OrthoDB" id="4539971at2"/>
<evidence type="ECO:0000313" key="2">
    <source>
        <dbReference type="EMBL" id="SHF49101.1"/>
    </source>
</evidence>
<protein>
    <recommendedName>
        <fullName evidence="4">Condensation domain-containing protein</fullName>
    </recommendedName>
</protein>
<sequence>MTSPRSREPGAGVDPHPTPAPRWRDLAASDRAWCGIVYVRAVTRIDMPPAADVRRALADLGRERPEIGRWTMPVPPRWRRVEPAERDEWLEHVIAVSVEGGADTDRVLALNRAPLERVPLRVLVGPDWIGVRMSHAMGDGWTVNTFLGHLLARAADRRAPVSWTVLSQRRRDLVIARAALTRLPTLAHAVRHRRELAGGVYEPAAAHADRLADRTVTLVSDTGFLRELRAVRDDWFPGTSAAVVATVGLRAALTRSSLPAPRPGFECLYNTRSEAAGTASCWGNWSAGVYIRPADDLSPAAVAAEMTRVRASGLAELAHASLRARARHADPTTVTMPRAEGAPRLTMSYTQAHLVDPLFPGLRVGETEIGTHARPNGVESVTVSAVECAGRLSVGLAFFPDIWDDAVVRESVSAFLAGPRQVLADLRPAGPA</sequence>
<keyword evidence="3" id="KW-1185">Reference proteome</keyword>
<feature type="region of interest" description="Disordered" evidence="1">
    <location>
        <begin position="1"/>
        <end position="20"/>
    </location>
</feature>
<dbReference type="RefSeq" id="WP_143167902.1">
    <property type="nucleotide sequence ID" value="NZ_FQVU01000001.1"/>
</dbReference>
<reference evidence="3" key="1">
    <citation type="submission" date="2016-11" db="EMBL/GenBank/DDBJ databases">
        <authorList>
            <person name="Varghese N."/>
            <person name="Submissions S."/>
        </authorList>
    </citation>
    <scope>NUCLEOTIDE SEQUENCE [LARGE SCALE GENOMIC DNA]</scope>
    <source>
        <strain evidence="3">DSM 45627</strain>
    </source>
</reference>
<evidence type="ECO:0000313" key="3">
    <source>
        <dbReference type="Proteomes" id="UP000186132"/>
    </source>
</evidence>